<keyword evidence="8 9" id="KW-0413">Isomerase</keyword>
<dbReference type="HAMAP" id="MF_01014">
    <property type="entry name" value="HisA"/>
    <property type="match status" value="1"/>
</dbReference>
<evidence type="ECO:0000256" key="2">
    <source>
        <dbReference type="ARBA" id="ARBA00004496"/>
    </source>
</evidence>
<comment type="similarity">
    <text evidence="4 9 10">Belongs to the HisA/HisF family.</text>
</comment>
<dbReference type="InterPro" id="IPR023016">
    <property type="entry name" value="HisA/PriA"/>
</dbReference>
<evidence type="ECO:0000256" key="1">
    <source>
        <dbReference type="ARBA" id="ARBA00000901"/>
    </source>
</evidence>
<protein>
    <recommendedName>
        <fullName evidence="9 11">1-(5-phosphoribosyl)-5-[(5-phosphoribosylamino)methylideneamino] imidazole-4-carboxamide isomerase</fullName>
        <ecNumber evidence="9 11">5.3.1.16</ecNumber>
    </recommendedName>
    <alternativeName>
        <fullName evidence="9">Phosphoribosylformimino-5-aminoimidazole carboxamide ribotide isomerase</fullName>
    </alternativeName>
</protein>
<evidence type="ECO:0000256" key="5">
    <source>
        <dbReference type="ARBA" id="ARBA00022490"/>
    </source>
</evidence>
<evidence type="ECO:0000256" key="10">
    <source>
        <dbReference type="RuleBase" id="RU003657"/>
    </source>
</evidence>
<organism evidence="12 13">
    <name type="scientific">Thermatribacter velox</name>
    <dbReference type="NCBI Taxonomy" id="3039681"/>
    <lineage>
        <taxon>Bacteria</taxon>
        <taxon>Pseudomonadati</taxon>
        <taxon>Atribacterota</taxon>
        <taxon>Atribacteria</taxon>
        <taxon>Atribacterales</taxon>
        <taxon>Thermatribacteraceae</taxon>
        <taxon>Thermatribacter</taxon>
    </lineage>
</organism>
<dbReference type="EC" id="5.3.1.16" evidence="9 11"/>
<comment type="subcellular location">
    <subcellularLocation>
        <location evidence="2 9 11">Cytoplasm</location>
    </subcellularLocation>
</comment>
<evidence type="ECO:0000256" key="3">
    <source>
        <dbReference type="ARBA" id="ARBA00005133"/>
    </source>
</evidence>
<dbReference type="Gene3D" id="3.20.20.70">
    <property type="entry name" value="Aldolase class I"/>
    <property type="match status" value="1"/>
</dbReference>
<comment type="catalytic activity">
    <reaction evidence="1 9 11">
        <text>1-(5-phospho-beta-D-ribosyl)-5-[(5-phospho-beta-D-ribosylamino)methylideneamino]imidazole-4-carboxamide = 5-[(5-phospho-1-deoxy-D-ribulos-1-ylimino)methylamino]-1-(5-phospho-beta-D-ribosyl)imidazole-4-carboxamide</text>
        <dbReference type="Rhea" id="RHEA:15469"/>
        <dbReference type="ChEBI" id="CHEBI:58435"/>
        <dbReference type="ChEBI" id="CHEBI:58525"/>
        <dbReference type="EC" id="5.3.1.16"/>
    </reaction>
</comment>
<dbReference type="InterPro" id="IPR013785">
    <property type="entry name" value="Aldolase_TIM"/>
</dbReference>
<keyword evidence="13" id="KW-1185">Reference proteome</keyword>
<dbReference type="PANTHER" id="PTHR43090:SF2">
    <property type="entry name" value="1-(5-PHOSPHORIBOSYL)-5-[(5-PHOSPHORIBOSYLAMINO)METHYLIDENEAMINO] IMIDAZOLE-4-CARBOXAMIDE ISOMERASE"/>
    <property type="match status" value="1"/>
</dbReference>
<proteinExistence type="inferred from homology"/>
<dbReference type="InterPro" id="IPR006062">
    <property type="entry name" value="His_biosynth"/>
</dbReference>
<keyword evidence="5 9" id="KW-0963">Cytoplasm</keyword>
<feature type="active site" description="Proton donor" evidence="9">
    <location>
        <position position="129"/>
    </location>
</feature>
<dbReference type="InterPro" id="IPR011060">
    <property type="entry name" value="RibuloseP-bd_barrel"/>
</dbReference>
<dbReference type="RefSeq" id="WP_369019014.1">
    <property type="nucleotide sequence ID" value="NZ_CP121689.1"/>
</dbReference>
<evidence type="ECO:0000256" key="9">
    <source>
        <dbReference type="HAMAP-Rule" id="MF_01014"/>
    </source>
</evidence>
<accession>A0ABZ2YCX0</accession>
<sequence>MILIPAIDIINEKVVRLKQGNYSQKTIFSDSPLQIAQQWEAEGAPLLHVVDLEGAKEGQPKNKKIIAEIIKQVQIPVQVGGGIRDYQTFKFYLEVGASRIVLGSIIHDDPQLLEKLVEENPETLVVSLDVTNNGSLAIHGWQKSAPLSASLIAKALKRKGVQNFIFTDITRDGTLKGIRKEVITKFVKESGVHPLIAGGITSLEDIRILKSMDHQVKGAILGKALYTGKIKYSEALKIIQGE</sequence>
<evidence type="ECO:0000256" key="11">
    <source>
        <dbReference type="RuleBase" id="RU003658"/>
    </source>
</evidence>
<dbReference type="NCBIfam" id="TIGR00007">
    <property type="entry name" value="1-(5-phosphoribosyl)-5-[(5-phosphoribosylamino)methylideneamino]imidazole-4-carboxamide isomerase"/>
    <property type="match status" value="1"/>
</dbReference>
<comment type="pathway">
    <text evidence="3 9 11">Amino-acid biosynthesis; L-histidine biosynthesis; L-histidine from 5-phospho-alpha-D-ribose 1-diphosphate: step 4/9.</text>
</comment>
<name>A0ABZ2YCX0_9BACT</name>
<evidence type="ECO:0000256" key="7">
    <source>
        <dbReference type="ARBA" id="ARBA00023102"/>
    </source>
</evidence>
<evidence type="ECO:0000256" key="8">
    <source>
        <dbReference type="ARBA" id="ARBA00023235"/>
    </source>
</evidence>
<dbReference type="Proteomes" id="UP001461341">
    <property type="component" value="Chromosome"/>
</dbReference>
<dbReference type="EMBL" id="CP121689">
    <property type="protein sequence ID" value="WZL76850.1"/>
    <property type="molecule type" value="Genomic_DNA"/>
</dbReference>
<reference evidence="12 13" key="1">
    <citation type="submission" date="2023-03" db="EMBL/GenBank/DDBJ databases">
        <title>Novel Species.</title>
        <authorList>
            <person name="Ma S."/>
        </authorList>
    </citation>
    <scope>NUCLEOTIDE SEQUENCE [LARGE SCALE GENOMIC DNA]</scope>
    <source>
        <strain evidence="12 13">B11</strain>
    </source>
</reference>
<feature type="active site" description="Proton acceptor" evidence="9">
    <location>
        <position position="8"/>
    </location>
</feature>
<evidence type="ECO:0000313" key="12">
    <source>
        <dbReference type="EMBL" id="WZL76850.1"/>
    </source>
</evidence>
<gene>
    <name evidence="9 12" type="primary">hisA</name>
    <name evidence="12" type="ORF">QBE54_03740</name>
</gene>
<evidence type="ECO:0000256" key="6">
    <source>
        <dbReference type="ARBA" id="ARBA00022605"/>
    </source>
</evidence>
<dbReference type="InterPro" id="IPR044524">
    <property type="entry name" value="Isoase_HisA-like"/>
</dbReference>
<evidence type="ECO:0000313" key="13">
    <source>
        <dbReference type="Proteomes" id="UP001461341"/>
    </source>
</evidence>
<dbReference type="PANTHER" id="PTHR43090">
    <property type="entry name" value="1-(5-PHOSPHORIBOSYL)-5-[(5-PHOSPHORIBOSYLAMINO)METHYLIDENEAMINO] IMIDAZOLE-4-CARBOXAMIDE ISOMERASE"/>
    <property type="match status" value="1"/>
</dbReference>
<evidence type="ECO:0000256" key="4">
    <source>
        <dbReference type="ARBA" id="ARBA00009667"/>
    </source>
</evidence>
<dbReference type="SUPFAM" id="SSF51366">
    <property type="entry name" value="Ribulose-phoshate binding barrel"/>
    <property type="match status" value="1"/>
</dbReference>
<dbReference type="GO" id="GO:0003949">
    <property type="term" value="F:1-(5-phosphoribosyl)-5-[(5-phosphoribosylamino)methylideneamino]imidazole-4-carboxamide isomerase activity"/>
    <property type="evidence" value="ECO:0007669"/>
    <property type="project" value="UniProtKB-EC"/>
</dbReference>
<keyword evidence="7 9" id="KW-0368">Histidine biosynthesis</keyword>
<dbReference type="Pfam" id="PF00977">
    <property type="entry name" value="His_biosynth"/>
    <property type="match status" value="1"/>
</dbReference>
<dbReference type="CDD" id="cd04732">
    <property type="entry name" value="HisA"/>
    <property type="match status" value="1"/>
</dbReference>
<dbReference type="InterPro" id="IPR006063">
    <property type="entry name" value="HisA_bact_arch"/>
</dbReference>
<keyword evidence="6 9" id="KW-0028">Amino-acid biosynthesis</keyword>